<gene>
    <name evidence="2" type="ORF">JIN78_02920</name>
</gene>
<evidence type="ECO:0000259" key="1">
    <source>
        <dbReference type="Pfam" id="PF18480"/>
    </source>
</evidence>
<organism evidence="2 3">
    <name type="scientific">Roseibacillus ishigakijimensis</name>
    <dbReference type="NCBI Taxonomy" id="454146"/>
    <lineage>
        <taxon>Bacteria</taxon>
        <taxon>Pseudomonadati</taxon>
        <taxon>Verrucomicrobiota</taxon>
        <taxon>Verrucomicrobiia</taxon>
        <taxon>Verrucomicrobiales</taxon>
        <taxon>Verrucomicrobiaceae</taxon>
        <taxon>Roseibacillus</taxon>
    </lineage>
</organism>
<dbReference type="RefSeq" id="WP_200390433.1">
    <property type="nucleotide sequence ID" value="NZ_JAENIO010000004.1"/>
</dbReference>
<evidence type="ECO:0000313" key="3">
    <source>
        <dbReference type="Proteomes" id="UP000604083"/>
    </source>
</evidence>
<evidence type="ECO:0000313" key="2">
    <source>
        <dbReference type="EMBL" id="MBK1833002.1"/>
    </source>
</evidence>
<protein>
    <submittedName>
        <fullName evidence="2">DUF5615 family PIN-like protein</fullName>
    </submittedName>
</protein>
<dbReference type="AlphaFoldDB" id="A0A934RJU0"/>
<name>A0A934RJU0_9BACT</name>
<feature type="domain" description="DUF5615" evidence="1">
    <location>
        <begin position="1"/>
        <end position="102"/>
    </location>
</feature>
<proteinExistence type="predicted"/>
<keyword evidence="3" id="KW-1185">Reference proteome</keyword>
<dbReference type="SUPFAM" id="SSF88723">
    <property type="entry name" value="PIN domain-like"/>
    <property type="match status" value="1"/>
</dbReference>
<dbReference type="Proteomes" id="UP000604083">
    <property type="component" value="Unassembled WGS sequence"/>
</dbReference>
<sequence>MRFLLDENFPKAAGDLLHELGFEPLRAQQICGPGAADSAVLALARQKQAALLTTDRDFFHTLAVLEPDHYGIVVIALKQPSRSAIVTKLRWFLENIPLENLPKRAFQLRDRTWLCQPPLVS</sequence>
<dbReference type="InterPro" id="IPR041049">
    <property type="entry name" value="DUF5615"/>
</dbReference>
<dbReference type="EMBL" id="JAENIO010000004">
    <property type="protein sequence ID" value="MBK1833002.1"/>
    <property type="molecule type" value="Genomic_DNA"/>
</dbReference>
<comment type="caution">
    <text evidence="2">The sequence shown here is derived from an EMBL/GenBank/DDBJ whole genome shotgun (WGS) entry which is preliminary data.</text>
</comment>
<dbReference type="InterPro" id="IPR029060">
    <property type="entry name" value="PIN-like_dom_sf"/>
</dbReference>
<reference evidence="2" key="1">
    <citation type="submission" date="2021-01" db="EMBL/GenBank/DDBJ databases">
        <title>Modified the classification status of verrucomicrobia.</title>
        <authorList>
            <person name="Feng X."/>
        </authorList>
    </citation>
    <scope>NUCLEOTIDE SEQUENCE</scope>
    <source>
        <strain evidence="2">KCTC 12986</strain>
    </source>
</reference>
<dbReference type="Pfam" id="PF18480">
    <property type="entry name" value="DUF5615"/>
    <property type="match status" value="1"/>
</dbReference>
<accession>A0A934RJU0</accession>